<evidence type="ECO:0000256" key="7">
    <source>
        <dbReference type="ARBA" id="ARBA00022694"/>
    </source>
</evidence>
<dbReference type="SUPFAM" id="SSF53335">
    <property type="entry name" value="S-adenosyl-L-methionine-dependent methyltransferases"/>
    <property type="match status" value="1"/>
</dbReference>
<dbReference type="GO" id="GO:0030488">
    <property type="term" value="P:tRNA methylation"/>
    <property type="evidence" value="ECO:0007669"/>
    <property type="project" value="InterPro"/>
</dbReference>
<evidence type="ECO:0000259" key="11">
    <source>
        <dbReference type="Pfam" id="PF08704"/>
    </source>
</evidence>
<evidence type="ECO:0000256" key="1">
    <source>
        <dbReference type="ARBA" id="ARBA00004123"/>
    </source>
</evidence>
<evidence type="ECO:0000256" key="6">
    <source>
        <dbReference type="ARBA" id="ARBA00022691"/>
    </source>
</evidence>
<dbReference type="OrthoDB" id="1925287at2759"/>
<protein>
    <recommendedName>
        <fullName evidence="3">tRNA (adenine(58)-N(1))-methyltransferase catalytic subunit TRM61</fullName>
        <ecNumber evidence="2">2.1.1.220</ecNumber>
    </recommendedName>
    <alternativeName>
        <fullName evidence="9">tRNA(m1A58)-methyltransferase subunit TRM61</fullName>
    </alternativeName>
</protein>
<keyword evidence="13" id="KW-1185">Reference proteome</keyword>
<keyword evidence="4" id="KW-0489">Methyltransferase</keyword>
<evidence type="ECO:0000256" key="8">
    <source>
        <dbReference type="ARBA" id="ARBA00023242"/>
    </source>
</evidence>
<dbReference type="InterPro" id="IPR029063">
    <property type="entry name" value="SAM-dependent_MTases_sf"/>
</dbReference>
<feature type="compositionally biased region" description="Pro residues" evidence="10">
    <location>
        <begin position="447"/>
        <end position="460"/>
    </location>
</feature>
<evidence type="ECO:0000313" key="13">
    <source>
        <dbReference type="Proteomes" id="UP000307440"/>
    </source>
</evidence>
<name>A0A5C3KS81_COPMA</name>
<dbReference type="Proteomes" id="UP000307440">
    <property type="component" value="Unassembled WGS sequence"/>
</dbReference>
<feature type="compositionally biased region" description="Basic and acidic residues" evidence="10">
    <location>
        <begin position="332"/>
        <end position="341"/>
    </location>
</feature>
<feature type="compositionally biased region" description="Polar residues" evidence="10">
    <location>
        <begin position="319"/>
        <end position="328"/>
    </location>
</feature>
<evidence type="ECO:0000256" key="9">
    <source>
        <dbReference type="ARBA" id="ARBA00033309"/>
    </source>
</evidence>
<dbReference type="Gene3D" id="3.10.330.20">
    <property type="match status" value="1"/>
</dbReference>
<keyword evidence="6" id="KW-0949">S-adenosyl-L-methionine</keyword>
<evidence type="ECO:0000256" key="2">
    <source>
        <dbReference type="ARBA" id="ARBA00012796"/>
    </source>
</evidence>
<feature type="region of interest" description="Disordered" evidence="10">
    <location>
        <begin position="434"/>
        <end position="483"/>
    </location>
</feature>
<dbReference type="GO" id="GO:0031515">
    <property type="term" value="C:tRNA (m1A) methyltransferase complex"/>
    <property type="evidence" value="ECO:0007669"/>
    <property type="project" value="InterPro"/>
</dbReference>
<dbReference type="Gene3D" id="3.40.50.150">
    <property type="entry name" value="Vaccinia Virus protein VP39"/>
    <property type="match status" value="1"/>
</dbReference>
<dbReference type="InterPro" id="IPR049470">
    <property type="entry name" value="TRM61_C"/>
</dbReference>
<keyword evidence="5" id="KW-0808">Transferase</keyword>
<dbReference type="PROSITE" id="PS51620">
    <property type="entry name" value="SAM_TRM61"/>
    <property type="match status" value="1"/>
</dbReference>
<dbReference type="PANTHER" id="PTHR12133">
    <property type="entry name" value="TRNA (ADENINE(58)-N(1))-METHYLTRANSFERASE"/>
    <property type="match status" value="1"/>
</dbReference>
<feature type="compositionally biased region" description="Low complexity" evidence="10">
    <location>
        <begin position="356"/>
        <end position="375"/>
    </location>
</feature>
<feature type="compositionally biased region" description="Basic and acidic residues" evidence="10">
    <location>
        <begin position="272"/>
        <end position="287"/>
    </location>
</feature>
<comment type="subcellular location">
    <subcellularLocation>
        <location evidence="1">Nucleus</location>
    </subcellularLocation>
</comment>
<accession>A0A5C3KS81</accession>
<reference evidence="12 13" key="1">
    <citation type="journal article" date="2019" name="Nat. Ecol. Evol.">
        <title>Megaphylogeny resolves global patterns of mushroom evolution.</title>
        <authorList>
            <person name="Varga T."/>
            <person name="Krizsan K."/>
            <person name="Foldi C."/>
            <person name="Dima B."/>
            <person name="Sanchez-Garcia M."/>
            <person name="Sanchez-Ramirez S."/>
            <person name="Szollosi G.J."/>
            <person name="Szarkandi J.G."/>
            <person name="Papp V."/>
            <person name="Albert L."/>
            <person name="Andreopoulos W."/>
            <person name="Angelini C."/>
            <person name="Antonin V."/>
            <person name="Barry K.W."/>
            <person name="Bougher N.L."/>
            <person name="Buchanan P."/>
            <person name="Buyck B."/>
            <person name="Bense V."/>
            <person name="Catcheside P."/>
            <person name="Chovatia M."/>
            <person name="Cooper J."/>
            <person name="Damon W."/>
            <person name="Desjardin D."/>
            <person name="Finy P."/>
            <person name="Geml J."/>
            <person name="Haridas S."/>
            <person name="Hughes K."/>
            <person name="Justo A."/>
            <person name="Karasinski D."/>
            <person name="Kautmanova I."/>
            <person name="Kiss B."/>
            <person name="Kocsube S."/>
            <person name="Kotiranta H."/>
            <person name="LaButti K.M."/>
            <person name="Lechner B.E."/>
            <person name="Liimatainen K."/>
            <person name="Lipzen A."/>
            <person name="Lukacs Z."/>
            <person name="Mihaltcheva S."/>
            <person name="Morgado L.N."/>
            <person name="Niskanen T."/>
            <person name="Noordeloos M.E."/>
            <person name="Ohm R.A."/>
            <person name="Ortiz-Santana B."/>
            <person name="Ovrebo C."/>
            <person name="Racz N."/>
            <person name="Riley R."/>
            <person name="Savchenko A."/>
            <person name="Shiryaev A."/>
            <person name="Soop K."/>
            <person name="Spirin V."/>
            <person name="Szebenyi C."/>
            <person name="Tomsovsky M."/>
            <person name="Tulloss R.E."/>
            <person name="Uehling J."/>
            <person name="Grigoriev I.V."/>
            <person name="Vagvolgyi C."/>
            <person name="Papp T."/>
            <person name="Martin F.M."/>
            <person name="Miettinen O."/>
            <person name="Hibbett D.S."/>
            <person name="Nagy L.G."/>
        </authorList>
    </citation>
    <scope>NUCLEOTIDE SEQUENCE [LARGE SCALE GENOMIC DNA]</scope>
    <source>
        <strain evidence="12 13">CBS 121175</strain>
    </source>
</reference>
<evidence type="ECO:0000256" key="5">
    <source>
        <dbReference type="ARBA" id="ARBA00022679"/>
    </source>
</evidence>
<dbReference type="GO" id="GO:0005634">
    <property type="term" value="C:nucleus"/>
    <property type="evidence" value="ECO:0007669"/>
    <property type="project" value="UniProtKB-SubCell"/>
</dbReference>
<dbReference type="AlphaFoldDB" id="A0A5C3KS81"/>
<dbReference type="InterPro" id="IPR014816">
    <property type="entry name" value="tRNA_MeTrfase_Gcd14"/>
</dbReference>
<dbReference type="EC" id="2.1.1.220" evidence="2"/>
<dbReference type="PANTHER" id="PTHR12133:SF2">
    <property type="entry name" value="TRNA (ADENINE(58)-N(1))-METHYLTRANSFERASE CATALYTIC SUBUNIT TRMT61A"/>
    <property type="match status" value="1"/>
</dbReference>
<dbReference type="GO" id="GO:0160107">
    <property type="term" value="F:tRNA (adenine(58)-N1)-methyltransferase activity"/>
    <property type="evidence" value="ECO:0007669"/>
    <property type="project" value="UniProtKB-EC"/>
</dbReference>
<dbReference type="STRING" id="230819.A0A5C3KS81"/>
<feature type="domain" description="tRNA (adenine(58)-N(1))-methyltransferase catalytic subunit TRM61 C-terminal" evidence="11">
    <location>
        <begin position="62"/>
        <end position="285"/>
    </location>
</feature>
<dbReference type="Pfam" id="PF08704">
    <property type="entry name" value="GCD14"/>
    <property type="match status" value="1"/>
</dbReference>
<gene>
    <name evidence="12" type="ORF">FA15DRAFT_643236</name>
</gene>
<evidence type="ECO:0000256" key="10">
    <source>
        <dbReference type="SAM" id="MobiDB-lite"/>
    </source>
</evidence>
<keyword evidence="8" id="KW-0539">Nucleus</keyword>
<organism evidence="12 13">
    <name type="scientific">Coprinopsis marcescibilis</name>
    <name type="common">Agaric fungus</name>
    <name type="synonym">Psathyrella marcescibilis</name>
    <dbReference type="NCBI Taxonomy" id="230819"/>
    <lineage>
        <taxon>Eukaryota</taxon>
        <taxon>Fungi</taxon>
        <taxon>Dikarya</taxon>
        <taxon>Basidiomycota</taxon>
        <taxon>Agaricomycotina</taxon>
        <taxon>Agaricomycetes</taxon>
        <taxon>Agaricomycetidae</taxon>
        <taxon>Agaricales</taxon>
        <taxon>Agaricineae</taxon>
        <taxon>Psathyrellaceae</taxon>
        <taxon>Coprinopsis</taxon>
    </lineage>
</organism>
<evidence type="ECO:0000313" key="12">
    <source>
        <dbReference type="EMBL" id="TFK23065.1"/>
    </source>
</evidence>
<dbReference type="EMBL" id="ML210226">
    <property type="protein sequence ID" value="TFK23065.1"/>
    <property type="molecule type" value="Genomic_DNA"/>
</dbReference>
<dbReference type="FunFam" id="3.40.50.150:FF:000247">
    <property type="entry name" value="tRNA (adenine(58)-N(1))-methyltransferase catalytic subunit TRM61"/>
    <property type="match status" value="1"/>
</dbReference>
<sequence>MWSTAREIAAGDVVIVWMTRDLIQPLTVTPDIVLHNKYGVYPHNTLIGTPYGSRVRSQTGKGFVYVLRPTPELWTLALPHRTQILYLADIAFITEWLGIRKGSRVIEAGTGSASFSHSVARTIGSTGKLYSFEFHEQRAAKAQEEFERHGMSSFVTLQHRNVCKDGFSDVVDEVDAVFLDLPAPWEAIPHAKKALRKDHPARICCFSPCIEQVLRTVTALNEAGFTGITTYETLLRPIEVSISQPMPTLDEVTARLKQAELKREEKRIKQIKANKENDAREKAKAEAKSSLGLSEGSEEAVDGASNSYGKRKHDEVETNEGSSLQPAETQDLEAKRLKTTAEDDSMQVDLESLSTPNPESVAPVPSSSSGPIASTSFNPIFSSSRSSAVRTPIILSSFSSPSPKLISMSKALPEVRGHTSYLTFATLVPYDRYKSESADSSVNPSVAPTPVPQPPVPSSTPGPNGDALEARESSLNEDNGGSN</sequence>
<feature type="region of interest" description="Disordered" evidence="10">
    <location>
        <begin position="272"/>
        <end position="375"/>
    </location>
</feature>
<evidence type="ECO:0000256" key="4">
    <source>
        <dbReference type="ARBA" id="ARBA00022603"/>
    </source>
</evidence>
<evidence type="ECO:0000256" key="3">
    <source>
        <dbReference type="ARBA" id="ARBA00015963"/>
    </source>
</evidence>
<keyword evidence="7" id="KW-0819">tRNA processing</keyword>
<proteinExistence type="predicted"/>